<protein>
    <submittedName>
        <fullName evidence="2">Uncharacterized protein</fullName>
    </submittedName>
</protein>
<organism evidence="2 3">
    <name type="scientific">Achromobacter denitrificans</name>
    <name type="common">Alcaligenes denitrificans</name>
    <dbReference type="NCBI Taxonomy" id="32002"/>
    <lineage>
        <taxon>Bacteria</taxon>
        <taxon>Pseudomonadati</taxon>
        <taxon>Pseudomonadota</taxon>
        <taxon>Betaproteobacteria</taxon>
        <taxon>Burkholderiales</taxon>
        <taxon>Alcaligenaceae</taxon>
        <taxon>Achromobacter</taxon>
    </lineage>
</organism>
<feature type="region of interest" description="Disordered" evidence="1">
    <location>
        <begin position="42"/>
        <end position="67"/>
    </location>
</feature>
<sequence>MHSVPTTHAVADGCAHAEAERNGLTLPAFRAIDRAPMRGDWRQAHHIPGDTTTSPAPGAVWIGSGDA</sequence>
<accession>A0A6N0JP26</accession>
<evidence type="ECO:0000313" key="3">
    <source>
        <dbReference type="Proteomes" id="UP000509782"/>
    </source>
</evidence>
<name>A0A6N0JP26_ACHDE</name>
<dbReference type="Proteomes" id="UP000509782">
    <property type="component" value="Chromosome"/>
</dbReference>
<evidence type="ECO:0000256" key="1">
    <source>
        <dbReference type="SAM" id="MobiDB-lite"/>
    </source>
</evidence>
<proteinExistence type="predicted"/>
<dbReference type="EMBL" id="CP054569">
    <property type="protein sequence ID" value="QKQ48510.1"/>
    <property type="molecule type" value="Genomic_DNA"/>
</dbReference>
<feature type="region of interest" description="Disordered" evidence="1">
    <location>
        <begin position="1"/>
        <end position="20"/>
    </location>
</feature>
<reference evidence="2 3" key="1">
    <citation type="submission" date="2020-05" db="EMBL/GenBank/DDBJ databases">
        <title>FDA dAtabase for Regulatory Grade micrObial Sequences (FDA-ARGOS): Supporting development and validation of Infectious Disease Dx tests.</title>
        <authorList>
            <person name="Sproer C."/>
            <person name="Gronow S."/>
            <person name="Severitt S."/>
            <person name="Schroder I."/>
            <person name="Tallon L."/>
            <person name="Sadzewicz L."/>
            <person name="Zhao X."/>
            <person name="Vavikolanu K."/>
            <person name="Mehta A."/>
            <person name="Aluvathingal J."/>
            <person name="Nadendla S."/>
            <person name="Myers T."/>
            <person name="Yan Y."/>
            <person name="Sichtig H."/>
        </authorList>
    </citation>
    <scope>NUCLEOTIDE SEQUENCE [LARGE SCALE GENOMIC DNA]</scope>
    <source>
        <strain evidence="2 3">FDAARGOS_787</strain>
    </source>
</reference>
<dbReference type="RefSeq" id="WP_174716723.1">
    <property type="nucleotide sequence ID" value="NZ_CP054569.1"/>
</dbReference>
<dbReference type="AlphaFoldDB" id="A0A6N0JP26"/>
<evidence type="ECO:0000313" key="2">
    <source>
        <dbReference type="EMBL" id="QKQ48510.1"/>
    </source>
</evidence>
<gene>
    <name evidence="2" type="ORF">FOC81_18140</name>
</gene>